<evidence type="ECO:0000313" key="9">
    <source>
        <dbReference type="EMBL" id="KKD01346.1"/>
    </source>
</evidence>
<dbReference type="PANTHER" id="PTHR35093:SF3">
    <property type="entry name" value="LONG-CHAIN FATTY ACID TRANSPORT PROTEIN"/>
    <property type="match status" value="1"/>
</dbReference>
<dbReference type="STRING" id="265726.KY46_00475"/>
<comment type="caution">
    <text evidence="9">The sequence shown here is derived from an EMBL/GenBank/DDBJ whole genome shotgun (WGS) entry which is preliminary data.</text>
</comment>
<evidence type="ECO:0000256" key="7">
    <source>
        <dbReference type="ARBA" id="ARBA00023237"/>
    </source>
</evidence>
<dbReference type="SUPFAM" id="SSF56935">
    <property type="entry name" value="Porins"/>
    <property type="match status" value="1"/>
</dbReference>
<gene>
    <name evidence="9" type="ORF">KY46_00475</name>
</gene>
<accession>A0A0F5VGP3</accession>
<feature type="signal peptide" evidence="8">
    <location>
        <begin position="1"/>
        <end position="23"/>
    </location>
</feature>
<dbReference type="GO" id="GO:0009279">
    <property type="term" value="C:cell outer membrane"/>
    <property type="evidence" value="ECO:0007669"/>
    <property type="project" value="UniProtKB-SubCell"/>
</dbReference>
<protein>
    <submittedName>
        <fullName evidence="9">Long-chain fatty acid outer membrane transporter</fullName>
    </submittedName>
</protein>
<evidence type="ECO:0000256" key="3">
    <source>
        <dbReference type="ARBA" id="ARBA00022452"/>
    </source>
</evidence>
<evidence type="ECO:0000256" key="1">
    <source>
        <dbReference type="ARBA" id="ARBA00004571"/>
    </source>
</evidence>
<comment type="subcellular location">
    <subcellularLocation>
        <location evidence="1">Cell outer membrane</location>
        <topology evidence="1">Multi-pass membrane protein</topology>
    </subcellularLocation>
</comment>
<proteinExistence type="inferred from homology"/>
<dbReference type="OrthoDB" id="19849at2"/>
<name>A0A0F5VGP3_9GAMM</name>
<organism evidence="9 10">
    <name type="scientific">Photobacterium halotolerans</name>
    <dbReference type="NCBI Taxonomy" id="265726"/>
    <lineage>
        <taxon>Bacteria</taxon>
        <taxon>Pseudomonadati</taxon>
        <taxon>Pseudomonadota</taxon>
        <taxon>Gammaproteobacteria</taxon>
        <taxon>Vibrionales</taxon>
        <taxon>Vibrionaceae</taxon>
        <taxon>Photobacterium</taxon>
    </lineage>
</organism>
<dbReference type="Gene3D" id="2.40.160.60">
    <property type="entry name" value="Outer membrane protein transport protein (OMPP1/FadL/TodX)"/>
    <property type="match status" value="1"/>
</dbReference>
<dbReference type="PATRIC" id="fig|265726.11.peg.102"/>
<dbReference type="GO" id="GO:0015483">
    <property type="term" value="F:long-chain fatty acid transporting porin activity"/>
    <property type="evidence" value="ECO:0007669"/>
    <property type="project" value="TreeGrafter"/>
</dbReference>
<dbReference type="Proteomes" id="UP000033633">
    <property type="component" value="Unassembled WGS sequence"/>
</dbReference>
<comment type="similarity">
    <text evidence="2">Belongs to the OmpP1/FadL family.</text>
</comment>
<reference evidence="9 10" key="1">
    <citation type="submission" date="2014-12" db="EMBL/GenBank/DDBJ databases">
        <title>Mercury Reductase activity and rhizosphere competence traits in the genome of root associated Photobacterium halotolerans MELD1.</title>
        <authorList>
            <person name="Mathew D.C."/>
            <person name="Huang C.-C."/>
        </authorList>
    </citation>
    <scope>NUCLEOTIDE SEQUENCE [LARGE SCALE GENOMIC DNA]</scope>
    <source>
        <strain evidence="9 10">MELD1</strain>
    </source>
</reference>
<evidence type="ECO:0000256" key="6">
    <source>
        <dbReference type="ARBA" id="ARBA00023136"/>
    </source>
</evidence>
<evidence type="ECO:0000256" key="8">
    <source>
        <dbReference type="SAM" id="SignalP"/>
    </source>
</evidence>
<dbReference type="InterPro" id="IPR005017">
    <property type="entry name" value="OMPP1/FadL/TodX"/>
</dbReference>
<keyword evidence="4" id="KW-0812">Transmembrane</keyword>
<dbReference type="AlphaFoldDB" id="A0A0F5VGP3"/>
<keyword evidence="6" id="KW-0472">Membrane</keyword>
<evidence type="ECO:0000256" key="5">
    <source>
        <dbReference type="ARBA" id="ARBA00022729"/>
    </source>
</evidence>
<dbReference type="Pfam" id="PF03349">
    <property type="entry name" value="Toluene_X"/>
    <property type="match status" value="1"/>
</dbReference>
<dbReference type="RefSeq" id="WP_046218676.1">
    <property type="nucleotide sequence ID" value="NZ_JWYV01000001.1"/>
</dbReference>
<keyword evidence="7" id="KW-0998">Cell outer membrane</keyword>
<evidence type="ECO:0000256" key="4">
    <source>
        <dbReference type="ARBA" id="ARBA00022692"/>
    </source>
</evidence>
<evidence type="ECO:0000313" key="10">
    <source>
        <dbReference type="Proteomes" id="UP000033633"/>
    </source>
</evidence>
<keyword evidence="10" id="KW-1185">Reference proteome</keyword>
<feature type="chain" id="PRO_5002496502" evidence="8">
    <location>
        <begin position="24"/>
        <end position="417"/>
    </location>
</feature>
<dbReference type="PANTHER" id="PTHR35093">
    <property type="entry name" value="OUTER MEMBRANE PROTEIN NMB0088-RELATED"/>
    <property type="match status" value="1"/>
</dbReference>
<evidence type="ECO:0000256" key="2">
    <source>
        <dbReference type="ARBA" id="ARBA00008163"/>
    </source>
</evidence>
<keyword evidence="3" id="KW-1134">Transmembrane beta strand</keyword>
<sequence>MSKRFHVTALAVAAALTSLQAQSAGFQVAEHSASGLGRAFAGEAAIADNAAVLARNPAASTMFKQRTFSGALSIVDPSVDIESTDLNPNVSSTQTAKDIAPLGIVPAAYYINPIDDKLALGLAMFSNYGVTTEYPQAFQAGLSAGKTSLITVNLNPSVGYRVNDNLSLGLGVSLIYGTAELHRYSGSTNLGNSASDQIIGLEGDSFGFGWNIGALYEVNKDHRFGLSYRSQTDLDFEGDFTDNIGLFTGTPNNTVSGDLTVVLPAIAEFSGFHQVADKWAVHYSVQWTQYSKFEELRATGSECTYTDGTEGLCLLKEEDYDDNFRYAIGTTYSLNPHWTIRAGYALDEQAGKPTLSIPDTDRHWYSAGFTYNHNEDLSFDFGFAYLAAKEMTFTEDGFSNKSTGGAIISAGQVNYTF</sequence>
<dbReference type="EMBL" id="JWYV01000001">
    <property type="protein sequence ID" value="KKD01346.1"/>
    <property type="molecule type" value="Genomic_DNA"/>
</dbReference>
<keyword evidence="5 8" id="KW-0732">Signal</keyword>